<dbReference type="EMBL" id="JAUIZM010000007">
    <property type="protein sequence ID" value="KAK1375132.1"/>
    <property type="molecule type" value="Genomic_DNA"/>
</dbReference>
<protein>
    <submittedName>
        <fullName evidence="6">Uncharacterized protein</fullName>
    </submittedName>
</protein>
<name>A0AAD8HZ54_9APIA</name>
<comment type="subcellular location">
    <subcellularLocation>
        <location evidence="2">Cytoplasm</location>
    </subcellularLocation>
    <subcellularLocation>
        <location evidence="1">Nucleus</location>
    </subcellularLocation>
</comment>
<evidence type="ECO:0000256" key="5">
    <source>
        <dbReference type="SAM" id="MobiDB-lite"/>
    </source>
</evidence>
<keyword evidence="3" id="KW-0963">Cytoplasm</keyword>
<evidence type="ECO:0000256" key="3">
    <source>
        <dbReference type="ARBA" id="ARBA00022490"/>
    </source>
</evidence>
<dbReference type="PANTHER" id="PTHR31250:SF10">
    <property type="entry name" value="IQ DOMAIN-CONTAINING PROTEIN IQM3"/>
    <property type="match status" value="1"/>
</dbReference>
<dbReference type="PANTHER" id="PTHR31250">
    <property type="entry name" value="IQ DOMAIN-CONTAINING PROTEIN IQM3"/>
    <property type="match status" value="1"/>
</dbReference>
<sequence length="292" mass="32440">MKQAAREKALASFTSLSSGILLCTDVAVRGLDILGFHHSSFLAGGATLAAERLVVNNGTLKSISAYSGHYRPTDERLDSFPSFLKDNGVNLDEVRKASEDAENKDDGTLSRDGSAEVTTPESFQPGNISKIEDIISVHEETEVKNNYKRTLSGGLQSPRADVPKKSILERISSKKAAKSYQLGDQLTLKWSTGAGPRINQAAEAELETKKAYKQIDKLKRKHERDISAWKHLIAEVRLPKEAIEPVYDDCNTTKYDGVEPETTVDQHWRDEFKLLYLSEDESTRLIETSVLD</sequence>
<reference evidence="6" key="2">
    <citation type="submission" date="2023-05" db="EMBL/GenBank/DDBJ databases">
        <authorList>
            <person name="Schelkunov M.I."/>
        </authorList>
    </citation>
    <scope>NUCLEOTIDE SEQUENCE</scope>
    <source>
        <strain evidence="6">Hsosn_3</strain>
        <tissue evidence="6">Leaf</tissue>
    </source>
</reference>
<comment type="caution">
    <text evidence="6">The sequence shown here is derived from an EMBL/GenBank/DDBJ whole genome shotgun (WGS) entry which is preliminary data.</text>
</comment>
<evidence type="ECO:0000256" key="1">
    <source>
        <dbReference type="ARBA" id="ARBA00004123"/>
    </source>
</evidence>
<dbReference type="GO" id="GO:0005634">
    <property type="term" value="C:nucleus"/>
    <property type="evidence" value="ECO:0007669"/>
    <property type="project" value="UniProtKB-SubCell"/>
</dbReference>
<proteinExistence type="predicted"/>
<gene>
    <name evidence="6" type="ORF">POM88_031325</name>
</gene>
<evidence type="ECO:0000313" key="6">
    <source>
        <dbReference type="EMBL" id="KAK1375132.1"/>
    </source>
</evidence>
<feature type="region of interest" description="Disordered" evidence="5">
    <location>
        <begin position="95"/>
        <end position="123"/>
    </location>
</feature>
<keyword evidence="7" id="KW-1185">Reference proteome</keyword>
<dbReference type="InterPro" id="IPR044159">
    <property type="entry name" value="IQM"/>
</dbReference>
<keyword evidence="4" id="KW-0539">Nucleus</keyword>
<dbReference type="Gene3D" id="3.40.50.300">
    <property type="entry name" value="P-loop containing nucleotide triphosphate hydrolases"/>
    <property type="match status" value="1"/>
</dbReference>
<feature type="compositionally biased region" description="Basic and acidic residues" evidence="5">
    <location>
        <begin position="95"/>
        <end position="109"/>
    </location>
</feature>
<reference evidence="6" key="1">
    <citation type="submission" date="2023-02" db="EMBL/GenBank/DDBJ databases">
        <title>Genome of toxic invasive species Heracleum sosnowskyi carries increased number of genes despite the absence of recent whole-genome duplications.</title>
        <authorList>
            <person name="Schelkunov M."/>
            <person name="Shtratnikova V."/>
            <person name="Makarenko M."/>
            <person name="Klepikova A."/>
            <person name="Omelchenko D."/>
            <person name="Novikova G."/>
            <person name="Obukhova E."/>
            <person name="Bogdanov V."/>
            <person name="Penin A."/>
            <person name="Logacheva M."/>
        </authorList>
    </citation>
    <scope>NUCLEOTIDE SEQUENCE</scope>
    <source>
        <strain evidence="6">Hsosn_3</strain>
        <tissue evidence="6">Leaf</tissue>
    </source>
</reference>
<dbReference type="GO" id="GO:0005737">
    <property type="term" value="C:cytoplasm"/>
    <property type="evidence" value="ECO:0007669"/>
    <property type="project" value="UniProtKB-SubCell"/>
</dbReference>
<dbReference type="Proteomes" id="UP001237642">
    <property type="component" value="Unassembled WGS sequence"/>
</dbReference>
<dbReference type="InterPro" id="IPR027417">
    <property type="entry name" value="P-loop_NTPase"/>
</dbReference>
<dbReference type="AlphaFoldDB" id="A0AAD8HZ54"/>
<evidence type="ECO:0000256" key="4">
    <source>
        <dbReference type="ARBA" id="ARBA00023242"/>
    </source>
</evidence>
<organism evidence="6 7">
    <name type="scientific">Heracleum sosnowskyi</name>
    <dbReference type="NCBI Taxonomy" id="360622"/>
    <lineage>
        <taxon>Eukaryota</taxon>
        <taxon>Viridiplantae</taxon>
        <taxon>Streptophyta</taxon>
        <taxon>Embryophyta</taxon>
        <taxon>Tracheophyta</taxon>
        <taxon>Spermatophyta</taxon>
        <taxon>Magnoliopsida</taxon>
        <taxon>eudicotyledons</taxon>
        <taxon>Gunneridae</taxon>
        <taxon>Pentapetalae</taxon>
        <taxon>asterids</taxon>
        <taxon>campanulids</taxon>
        <taxon>Apiales</taxon>
        <taxon>Apiaceae</taxon>
        <taxon>Apioideae</taxon>
        <taxon>apioid superclade</taxon>
        <taxon>Tordylieae</taxon>
        <taxon>Tordyliinae</taxon>
        <taxon>Heracleum</taxon>
    </lineage>
</organism>
<accession>A0AAD8HZ54</accession>
<evidence type="ECO:0000256" key="2">
    <source>
        <dbReference type="ARBA" id="ARBA00004496"/>
    </source>
</evidence>
<evidence type="ECO:0000313" key="7">
    <source>
        <dbReference type="Proteomes" id="UP001237642"/>
    </source>
</evidence>